<accession>A0A5Q3Q9E7</accession>
<name>A0A5Q3Q9E7_9PSEU</name>
<dbReference type="InterPro" id="IPR028987">
    <property type="entry name" value="ATP_synth_B-like_membr_sf"/>
</dbReference>
<dbReference type="InterPro" id="IPR002146">
    <property type="entry name" value="ATP_synth_b/b'su_bac/chlpt"/>
</dbReference>
<evidence type="ECO:0000256" key="8">
    <source>
        <dbReference type="ARBA" id="ARBA00022989"/>
    </source>
</evidence>
<keyword evidence="9 14" id="KW-0406">Ion transport</keyword>
<evidence type="ECO:0000313" key="18">
    <source>
        <dbReference type="Proteomes" id="UP000371041"/>
    </source>
</evidence>
<dbReference type="NCBIfam" id="TIGR01144">
    <property type="entry name" value="ATP_synt_b"/>
    <property type="match status" value="1"/>
</dbReference>
<organism evidence="17 18">
    <name type="scientific">Allosaccharopolyspora coralli</name>
    <dbReference type="NCBI Taxonomy" id="2665642"/>
    <lineage>
        <taxon>Bacteria</taxon>
        <taxon>Bacillati</taxon>
        <taxon>Actinomycetota</taxon>
        <taxon>Actinomycetes</taxon>
        <taxon>Pseudonocardiales</taxon>
        <taxon>Pseudonocardiaceae</taxon>
        <taxon>Allosaccharopolyspora</taxon>
    </lineage>
</organism>
<gene>
    <name evidence="14" type="primary">atpF</name>
    <name evidence="17" type="ORF">GIY23_18095</name>
</gene>
<feature type="coiled-coil region" evidence="16">
    <location>
        <begin position="60"/>
        <end position="98"/>
    </location>
</feature>
<evidence type="ECO:0000256" key="3">
    <source>
        <dbReference type="ARBA" id="ARBA00022448"/>
    </source>
</evidence>
<dbReference type="CDD" id="cd06503">
    <property type="entry name" value="ATP-synt_Fo_b"/>
    <property type="match status" value="1"/>
</dbReference>
<evidence type="ECO:0000256" key="9">
    <source>
        <dbReference type="ARBA" id="ARBA00023065"/>
    </source>
</evidence>
<dbReference type="HAMAP" id="MF_01398">
    <property type="entry name" value="ATP_synth_b_bprime"/>
    <property type="match status" value="1"/>
</dbReference>
<keyword evidence="7 14" id="KW-0375">Hydrogen ion transport</keyword>
<keyword evidence="6 14" id="KW-0812">Transmembrane</keyword>
<keyword evidence="11 14" id="KW-0066">ATP synthesis</keyword>
<comment type="subunit">
    <text evidence="13 14">F-type ATPases have 2 components, F(1) - the catalytic core - and F(0) - the membrane proton channel. F(1) has five subunits: alpha(3), beta(3), gamma(1), delta(1), epsilon(1). F(0) has three main subunits: a(1), b(2) and c(10-14). The alpha and beta chains form an alternating ring which encloses part of the gamma chain. F(1) is attached to F(0) by a central stalk formed by the gamma and epsilon chains, while a peripheral stalk is formed by the delta and b chains.</text>
</comment>
<keyword evidence="8 14" id="KW-1133">Transmembrane helix</keyword>
<proteinExistence type="inferred from homology"/>
<dbReference type="GO" id="GO:0046961">
    <property type="term" value="F:proton-transporting ATPase activity, rotational mechanism"/>
    <property type="evidence" value="ECO:0007669"/>
    <property type="project" value="TreeGrafter"/>
</dbReference>
<keyword evidence="18" id="KW-1185">Reference proteome</keyword>
<evidence type="ECO:0000256" key="6">
    <source>
        <dbReference type="ARBA" id="ARBA00022692"/>
    </source>
</evidence>
<comment type="function">
    <text evidence="12 14">F(1)F(0) ATP synthase produces ATP from ADP in the presence of a proton or sodium gradient. F-type ATPases consist of two structural domains, F(1) containing the extramembraneous catalytic core and F(0) containing the membrane proton channel, linked together by a central stalk and a peripheral stalk. During catalysis, ATP synthesis in the catalytic domain of F(1) is coupled via a rotary mechanism of the central stalk subunits to proton translocation.</text>
</comment>
<protein>
    <recommendedName>
        <fullName evidence="14">ATP synthase subunit b</fullName>
    </recommendedName>
    <alternativeName>
        <fullName evidence="14">ATP synthase F(0) sector subunit b</fullName>
    </alternativeName>
    <alternativeName>
        <fullName evidence="14">ATPase subunit I</fullName>
    </alternativeName>
    <alternativeName>
        <fullName evidence="14">F-type ATPase subunit b</fullName>
        <shortName evidence="14">F-ATPase subunit b</shortName>
    </alternativeName>
</protein>
<evidence type="ECO:0000256" key="4">
    <source>
        <dbReference type="ARBA" id="ARBA00022475"/>
    </source>
</evidence>
<sequence>MNTQMVLAAEGEHNPILPMPSELILGLVAFLLLLWVLNKYAVPRFEKLYEERSQKIEGGIARAEEAQAEAQRTLEQYKEQLADARAEAARIRDDARAEGQQIVEEMRTQAQTESDRIVAAGQSQLASQRAQIVAELRGDLGRQAVNLADRIVGESLEDEARRRGTVDRFLDDLETTAAPASGSSQS</sequence>
<comment type="similarity">
    <text evidence="2 14 15">Belongs to the ATPase B chain family.</text>
</comment>
<dbReference type="GO" id="GO:0045259">
    <property type="term" value="C:proton-transporting ATP synthase complex"/>
    <property type="evidence" value="ECO:0007669"/>
    <property type="project" value="UniProtKB-KW"/>
</dbReference>
<evidence type="ECO:0000256" key="12">
    <source>
        <dbReference type="ARBA" id="ARBA00025198"/>
    </source>
</evidence>
<dbReference type="KEGG" id="sace:GIY23_18095"/>
<feature type="transmembrane region" description="Helical" evidence="14">
    <location>
        <begin position="23"/>
        <end position="42"/>
    </location>
</feature>
<evidence type="ECO:0000256" key="13">
    <source>
        <dbReference type="ARBA" id="ARBA00025830"/>
    </source>
</evidence>
<keyword evidence="10 14" id="KW-0472">Membrane</keyword>
<comment type="function">
    <text evidence="14">Component of the F(0) channel, it forms part of the peripheral stalk, linking F(1) to F(0).</text>
</comment>
<dbReference type="AlphaFoldDB" id="A0A5Q3Q9E7"/>
<evidence type="ECO:0000256" key="1">
    <source>
        <dbReference type="ARBA" id="ARBA00004162"/>
    </source>
</evidence>
<dbReference type="Pfam" id="PF00430">
    <property type="entry name" value="ATP-synt_B"/>
    <property type="match status" value="1"/>
</dbReference>
<evidence type="ECO:0000313" key="17">
    <source>
        <dbReference type="EMBL" id="QGK71178.1"/>
    </source>
</evidence>
<dbReference type="InterPro" id="IPR050059">
    <property type="entry name" value="ATP_synthase_B_chain"/>
</dbReference>
<dbReference type="GO" id="GO:0005886">
    <property type="term" value="C:plasma membrane"/>
    <property type="evidence" value="ECO:0007669"/>
    <property type="project" value="UniProtKB-SubCell"/>
</dbReference>
<reference evidence="18" key="1">
    <citation type="submission" date="2019-11" db="EMBL/GenBank/DDBJ databases">
        <title>The complete genome sequence of Saccharopolyspora sp. E2A.</title>
        <authorList>
            <person name="Zhang G."/>
        </authorList>
    </citation>
    <scope>NUCLEOTIDE SEQUENCE [LARGE SCALE GENOMIC DNA]</scope>
    <source>
        <strain evidence="18">E2A</strain>
    </source>
</reference>
<dbReference type="NCBIfam" id="NF004412">
    <property type="entry name" value="PRK05759.1-3"/>
    <property type="match status" value="1"/>
</dbReference>
<evidence type="ECO:0000256" key="10">
    <source>
        <dbReference type="ARBA" id="ARBA00023136"/>
    </source>
</evidence>
<dbReference type="PANTHER" id="PTHR33445">
    <property type="entry name" value="ATP SYNTHASE SUBUNIT B', CHLOROPLASTIC"/>
    <property type="match status" value="1"/>
</dbReference>
<dbReference type="PANTHER" id="PTHR33445:SF1">
    <property type="entry name" value="ATP SYNTHASE SUBUNIT B"/>
    <property type="match status" value="1"/>
</dbReference>
<comment type="subcellular location">
    <subcellularLocation>
        <location evidence="1 14">Cell membrane</location>
        <topology evidence="1 14">Single-pass membrane protein</topology>
    </subcellularLocation>
</comment>
<dbReference type="RefSeq" id="WP_154077754.1">
    <property type="nucleotide sequence ID" value="NZ_CP045929.1"/>
</dbReference>
<keyword evidence="4 14" id="KW-1003">Cell membrane</keyword>
<evidence type="ECO:0000256" key="2">
    <source>
        <dbReference type="ARBA" id="ARBA00005513"/>
    </source>
</evidence>
<keyword evidence="16" id="KW-0175">Coiled coil</keyword>
<keyword evidence="3 14" id="KW-0813">Transport</keyword>
<evidence type="ECO:0000256" key="14">
    <source>
        <dbReference type="HAMAP-Rule" id="MF_01398"/>
    </source>
</evidence>
<keyword evidence="5 14" id="KW-0138">CF(0)</keyword>
<dbReference type="EMBL" id="CP045929">
    <property type="protein sequence ID" value="QGK71178.1"/>
    <property type="molecule type" value="Genomic_DNA"/>
</dbReference>
<evidence type="ECO:0000256" key="16">
    <source>
        <dbReference type="SAM" id="Coils"/>
    </source>
</evidence>
<evidence type="ECO:0000256" key="15">
    <source>
        <dbReference type="RuleBase" id="RU003848"/>
    </source>
</evidence>
<dbReference type="GO" id="GO:0046933">
    <property type="term" value="F:proton-transporting ATP synthase activity, rotational mechanism"/>
    <property type="evidence" value="ECO:0007669"/>
    <property type="project" value="UniProtKB-UniRule"/>
</dbReference>
<evidence type="ECO:0000256" key="11">
    <source>
        <dbReference type="ARBA" id="ARBA00023310"/>
    </source>
</evidence>
<evidence type="ECO:0000256" key="5">
    <source>
        <dbReference type="ARBA" id="ARBA00022547"/>
    </source>
</evidence>
<dbReference type="Gene3D" id="1.20.5.620">
    <property type="entry name" value="F1F0 ATP synthase subunit B, membrane domain"/>
    <property type="match status" value="1"/>
</dbReference>
<dbReference type="Proteomes" id="UP000371041">
    <property type="component" value="Chromosome"/>
</dbReference>
<dbReference type="SUPFAM" id="SSF81573">
    <property type="entry name" value="F1F0 ATP synthase subunit B, membrane domain"/>
    <property type="match status" value="1"/>
</dbReference>
<dbReference type="InterPro" id="IPR005864">
    <property type="entry name" value="ATP_synth_F0_bsu_bac"/>
</dbReference>
<evidence type="ECO:0000256" key="7">
    <source>
        <dbReference type="ARBA" id="ARBA00022781"/>
    </source>
</evidence>